<dbReference type="Pfam" id="PF05443">
    <property type="entry name" value="ROS_MUCR"/>
    <property type="match status" value="1"/>
</dbReference>
<proteinExistence type="inferred from homology"/>
<dbReference type="Proteomes" id="UP001555786">
    <property type="component" value="Unassembled WGS sequence"/>
</dbReference>
<evidence type="ECO:0000313" key="3">
    <source>
        <dbReference type="Proteomes" id="UP001555786"/>
    </source>
</evidence>
<dbReference type="InterPro" id="IPR041920">
    <property type="entry name" value="ROS/MUCR_sf"/>
</dbReference>
<sequence length="169" mass="18777">MCFFAPTWQNAAFIKRNSGIIPDMQEADNNLIDVTVDIVAAYVANNSIPTDGLPSFISMVHDSLSKLREQPVVEEATPLRPAVPVRKSVTPDFIVCLEDGQKFKSLRRHLRSKYNMSPEEYRSKWGLAEDYPMVAPNYAAERSRLAKAAGLGSLRWGRNNPPAKTAKAG</sequence>
<name>A0ABV3PSG9_9HYPH</name>
<gene>
    <name evidence="2" type="ORF">ABXS05_22715</name>
</gene>
<dbReference type="EMBL" id="JBFNQD010000008">
    <property type="protein sequence ID" value="MEW9308383.1"/>
    <property type="molecule type" value="Genomic_DNA"/>
</dbReference>
<comment type="similarity">
    <text evidence="1">Belongs to the ros/MucR family.</text>
</comment>
<evidence type="ECO:0000256" key="1">
    <source>
        <dbReference type="ARBA" id="ARBA00007031"/>
    </source>
</evidence>
<comment type="caution">
    <text evidence="2">The sequence shown here is derived from an EMBL/GenBank/DDBJ whole genome shotgun (WGS) entry which is preliminary data.</text>
</comment>
<keyword evidence="3" id="KW-1185">Reference proteome</keyword>
<dbReference type="Gene3D" id="1.10.10.1550">
    <property type="entry name" value="ROS/MUCR transcriptional regulator protein"/>
    <property type="match status" value="1"/>
</dbReference>
<dbReference type="InterPro" id="IPR008807">
    <property type="entry name" value="ROS_MUCR"/>
</dbReference>
<reference evidence="2 3" key="1">
    <citation type="submission" date="2024-07" db="EMBL/GenBank/DDBJ databases">
        <title>Description of Labrys sedimenti sp. nov., isolated from a diclofenac-degrading enrichment culture.</title>
        <authorList>
            <person name="Tancsics A."/>
            <person name="Csepanyi A."/>
        </authorList>
    </citation>
    <scope>NUCLEOTIDE SEQUENCE [LARGE SCALE GENOMIC DNA]</scope>
    <source>
        <strain evidence="2 3">LMG 23578</strain>
    </source>
</reference>
<organism evidence="2 3">
    <name type="scientific">Labrys neptuniae</name>
    <dbReference type="NCBI Taxonomy" id="376174"/>
    <lineage>
        <taxon>Bacteria</taxon>
        <taxon>Pseudomonadati</taxon>
        <taxon>Pseudomonadota</taxon>
        <taxon>Alphaproteobacteria</taxon>
        <taxon>Hyphomicrobiales</taxon>
        <taxon>Xanthobacteraceae</taxon>
        <taxon>Labrys</taxon>
    </lineage>
</organism>
<protein>
    <submittedName>
        <fullName evidence="2">MucR family transcriptional regulator</fullName>
    </submittedName>
</protein>
<evidence type="ECO:0000313" key="2">
    <source>
        <dbReference type="EMBL" id="MEW9308383.1"/>
    </source>
</evidence>
<accession>A0ABV3PSG9</accession>